<dbReference type="PANTHER" id="PTHR34582">
    <property type="entry name" value="UPF0702 TRANSMEMBRANE PROTEIN YCAP"/>
    <property type="match status" value="1"/>
</dbReference>
<feature type="transmembrane region" description="Helical" evidence="7">
    <location>
        <begin position="6"/>
        <end position="23"/>
    </location>
</feature>
<dbReference type="KEGG" id="bhc:JFL75_15630"/>
<dbReference type="PANTHER" id="PTHR34582:SF6">
    <property type="entry name" value="UPF0702 TRANSMEMBRANE PROTEIN YCAP"/>
    <property type="match status" value="1"/>
</dbReference>
<accession>A0A7T7XL17</accession>
<dbReference type="InterPro" id="IPR048454">
    <property type="entry name" value="YetF_N"/>
</dbReference>
<dbReference type="Proteomes" id="UP000595917">
    <property type="component" value="Chromosome"/>
</dbReference>
<proteinExistence type="inferred from homology"/>
<evidence type="ECO:0000256" key="4">
    <source>
        <dbReference type="ARBA" id="ARBA00022692"/>
    </source>
</evidence>
<feature type="domain" description="YetF C-terminal" evidence="8">
    <location>
        <begin position="83"/>
        <end position="198"/>
    </location>
</feature>
<keyword evidence="5 7" id="KW-1133">Transmembrane helix</keyword>
<dbReference type="Pfam" id="PF04239">
    <property type="entry name" value="DUF421"/>
    <property type="match status" value="1"/>
</dbReference>
<evidence type="ECO:0000256" key="1">
    <source>
        <dbReference type="ARBA" id="ARBA00004651"/>
    </source>
</evidence>
<gene>
    <name evidence="10" type="ORF">JFL75_15630</name>
</gene>
<keyword evidence="3" id="KW-1003">Cell membrane</keyword>
<keyword evidence="4 7" id="KW-0812">Transmembrane</keyword>
<dbReference type="InterPro" id="IPR023090">
    <property type="entry name" value="UPF0702_alpha/beta_dom_sf"/>
</dbReference>
<dbReference type="RefSeq" id="WP_215625655.1">
    <property type="nucleotide sequence ID" value="NZ_CP067089.2"/>
</dbReference>
<evidence type="ECO:0000256" key="7">
    <source>
        <dbReference type="SAM" id="Phobius"/>
    </source>
</evidence>
<sequence>MFYLSVAVKLTIGFICLLLYLNISGRTQLAPMSATDQIGNYVLGAIIGGIIYNPGVSVLQFIAVISMWSLLMILTRIIKTRNLDAKGIIDGKPVLLVDHEKILTDNFRLVNLSVPDFLLKLRQNSVHNLAELELVWIEPNGQLTIQKKGETPISLALIEDGNINRFNLDKAFRDEDWLMAELGKQGIQDLSEVFCAEWYSNVLTVYRYNPQVEEKENDGAEQAK</sequence>
<name>A0A7T7XL17_9SPIR</name>
<evidence type="ECO:0000256" key="2">
    <source>
        <dbReference type="ARBA" id="ARBA00006448"/>
    </source>
</evidence>
<organism evidence="10 11">
    <name type="scientific">Breznakiella homolactica</name>
    <dbReference type="NCBI Taxonomy" id="2798577"/>
    <lineage>
        <taxon>Bacteria</taxon>
        <taxon>Pseudomonadati</taxon>
        <taxon>Spirochaetota</taxon>
        <taxon>Spirochaetia</taxon>
        <taxon>Spirochaetales</taxon>
        <taxon>Breznakiellaceae</taxon>
        <taxon>Breznakiella</taxon>
    </lineage>
</organism>
<evidence type="ECO:0000259" key="8">
    <source>
        <dbReference type="Pfam" id="PF04239"/>
    </source>
</evidence>
<evidence type="ECO:0000256" key="6">
    <source>
        <dbReference type="ARBA" id="ARBA00023136"/>
    </source>
</evidence>
<dbReference type="InterPro" id="IPR007353">
    <property type="entry name" value="DUF421"/>
</dbReference>
<dbReference type="Pfam" id="PF20730">
    <property type="entry name" value="YetF_N"/>
    <property type="match status" value="1"/>
</dbReference>
<feature type="domain" description="YetF-like N-terminal transmembrane" evidence="9">
    <location>
        <begin position="3"/>
        <end position="78"/>
    </location>
</feature>
<evidence type="ECO:0000259" key="9">
    <source>
        <dbReference type="Pfam" id="PF20730"/>
    </source>
</evidence>
<evidence type="ECO:0000256" key="5">
    <source>
        <dbReference type="ARBA" id="ARBA00022989"/>
    </source>
</evidence>
<comment type="subcellular location">
    <subcellularLocation>
        <location evidence="1">Cell membrane</location>
        <topology evidence="1">Multi-pass membrane protein</topology>
    </subcellularLocation>
</comment>
<keyword evidence="6 7" id="KW-0472">Membrane</keyword>
<evidence type="ECO:0000313" key="11">
    <source>
        <dbReference type="Proteomes" id="UP000595917"/>
    </source>
</evidence>
<reference evidence="10" key="1">
    <citation type="submission" date="2021-01" db="EMBL/GenBank/DDBJ databases">
        <title>Description of Breznakiella homolactica.</title>
        <authorList>
            <person name="Song Y."/>
            <person name="Brune A."/>
        </authorList>
    </citation>
    <scope>NUCLEOTIDE SEQUENCE</scope>
    <source>
        <strain evidence="10">RmG30</strain>
    </source>
</reference>
<dbReference type="EMBL" id="CP067089">
    <property type="protein sequence ID" value="QQO08349.1"/>
    <property type="molecule type" value="Genomic_DNA"/>
</dbReference>
<evidence type="ECO:0000256" key="3">
    <source>
        <dbReference type="ARBA" id="ARBA00022475"/>
    </source>
</evidence>
<evidence type="ECO:0000313" key="10">
    <source>
        <dbReference type="EMBL" id="QQO08349.1"/>
    </source>
</evidence>
<dbReference type="GO" id="GO:0005886">
    <property type="term" value="C:plasma membrane"/>
    <property type="evidence" value="ECO:0007669"/>
    <property type="project" value="UniProtKB-SubCell"/>
</dbReference>
<comment type="similarity">
    <text evidence="2">Belongs to the UPF0702 family.</text>
</comment>
<dbReference type="Gene3D" id="3.30.240.20">
    <property type="entry name" value="bsu07140 like domains"/>
    <property type="match status" value="2"/>
</dbReference>
<protein>
    <submittedName>
        <fullName evidence="10">DUF421 domain-containing protein</fullName>
    </submittedName>
</protein>
<dbReference type="AlphaFoldDB" id="A0A7T7XL17"/>
<keyword evidence="11" id="KW-1185">Reference proteome</keyword>